<keyword evidence="3" id="KW-0175">Coiled coil</keyword>
<dbReference type="PROSITE" id="PS00163">
    <property type="entry name" value="FUMARATE_LYASES"/>
    <property type="match status" value="1"/>
</dbReference>
<evidence type="ECO:0000313" key="6">
    <source>
        <dbReference type="EMBL" id="QOQ99114.1"/>
    </source>
</evidence>
<dbReference type="InterPro" id="IPR018951">
    <property type="entry name" value="Fumarase_C_C"/>
</dbReference>
<organism evidence="6 7">
    <name type="scientific">Campylobacter lari</name>
    <dbReference type="NCBI Taxonomy" id="201"/>
    <lineage>
        <taxon>Bacteria</taxon>
        <taxon>Pseudomonadati</taxon>
        <taxon>Campylobacterota</taxon>
        <taxon>Epsilonproteobacteria</taxon>
        <taxon>Campylobacterales</taxon>
        <taxon>Campylobacteraceae</taxon>
        <taxon>Campylobacter</taxon>
    </lineage>
</organism>
<dbReference type="InterPro" id="IPR051546">
    <property type="entry name" value="Aspartate_Ammonia-Lyase"/>
</dbReference>
<name>A0A7U7UCG1_CAMLA</name>
<feature type="coiled-coil region" evidence="3">
    <location>
        <begin position="154"/>
        <end position="181"/>
    </location>
</feature>
<reference evidence="6 7" key="1">
    <citation type="submission" date="2020-10" db="EMBL/GenBank/DDBJ databases">
        <title>Campylobacter and Helicobacter PacBio genomes.</title>
        <authorList>
            <person name="Lane C."/>
        </authorList>
    </citation>
    <scope>NUCLEOTIDE SEQUENCE [LARGE SCALE GENOMIC DNA]</scope>
    <source>
        <strain evidence="6 7">2014D-0218</strain>
    </source>
</reference>
<dbReference type="Gene3D" id="1.10.40.30">
    <property type="entry name" value="Fumarase/aspartase (C-terminal domain)"/>
    <property type="match status" value="1"/>
</dbReference>
<dbReference type="AlphaFoldDB" id="A0A7U7UCG1"/>
<dbReference type="PRINTS" id="PR00149">
    <property type="entry name" value="FUMRATELYASE"/>
</dbReference>
<dbReference type="SUPFAM" id="SSF48557">
    <property type="entry name" value="L-aspartase-like"/>
    <property type="match status" value="1"/>
</dbReference>
<protein>
    <submittedName>
        <fullName evidence="6">Aspartate ammonia-lyase</fullName>
    </submittedName>
</protein>
<dbReference type="GO" id="GO:0005829">
    <property type="term" value="C:cytosol"/>
    <property type="evidence" value="ECO:0007669"/>
    <property type="project" value="TreeGrafter"/>
</dbReference>
<dbReference type="CDD" id="cd01357">
    <property type="entry name" value="Aspartase"/>
    <property type="match status" value="1"/>
</dbReference>
<dbReference type="Pfam" id="PF10415">
    <property type="entry name" value="FumaraseC_C"/>
    <property type="match status" value="1"/>
</dbReference>
<dbReference type="InterPro" id="IPR020557">
    <property type="entry name" value="Fumarate_lyase_CS"/>
</dbReference>
<dbReference type="EMBL" id="CP063088">
    <property type="protein sequence ID" value="QOQ99114.1"/>
    <property type="molecule type" value="Genomic_DNA"/>
</dbReference>
<dbReference type="FunFam" id="1.10.275.10:FF:000001">
    <property type="entry name" value="Fumarate hydratase, mitochondrial"/>
    <property type="match status" value="1"/>
</dbReference>
<dbReference type="FunFam" id="1.10.40.30:FF:000002">
    <property type="entry name" value="Fumarate hydratase class II"/>
    <property type="match status" value="1"/>
</dbReference>
<accession>A0A7U7UCG1</accession>
<feature type="domain" description="Fumarate lyase N-terminal" evidence="4">
    <location>
        <begin position="12"/>
        <end position="342"/>
    </location>
</feature>
<dbReference type="NCBIfam" id="NF008909">
    <property type="entry name" value="PRK12273.1"/>
    <property type="match status" value="1"/>
</dbReference>
<dbReference type="InterPro" id="IPR022761">
    <property type="entry name" value="Fumarate_lyase_N"/>
</dbReference>
<dbReference type="GO" id="GO:0006099">
    <property type="term" value="P:tricarboxylic acid cycle"/>
    <property type="evidence" value="ECO:0007669"/>
    <property type="project" value="InterPro"/>
</dbReference>
<dbReference type="GO" id="GO:0006531">
    <property type="term" value="P:aspartate metabolic process"/>
    <property type="evidence" value="ECO:0007669"/>
    <property type="project" value="TreeGrafter"/>
</dbReference>
<dbReference type="PANTHER" id="PTHR42696">
    <property type="entry name" value="ASPARTATE AMMONIA-LYASE"/>
    <property type="match status" value="1"/>
</dbReference>
<gene>
    <name evidence="6" type="ORF">HW242_05170</name>
</gene>
<evidence type="ECO:0000256" key="1">
    <source>
        <dbReference type="ARBA" id="ARBA00023239"/>
    </source>
</evidence>
<dbReference type="InterPro" id="IPR000362">
    <property type="entry name" value="Fumarate_lyase_fam"/>
</dbReference>
<evidence type="ECO:0000259" key="4">
    <source>
        <dbReference type="Pfam" id="PF00206"/>
    </source>
</evidence>
<dbReference type="PANTHER" id="PTHR42696:SF2">
    <property type="entry name" value="ASPARTATE AMMONIA-LYASE"/>
    <property type="match status" value="1"/>
</dbReference>
<evidence type="ECO:0000256" key="2">
    <source>
        <dbReference type="ARBA" id="ARBA00054994"/>
    </source>
</evidence>
<evidence type="ECO:0000313" key="7">
    <source>
        <dbReference type="Proteomes" id="UP000594890"/>
    </source>
</evidence>
<dbReference type="InterPro" id="IPR024083">
    <property type="entry name" value="Fumarase/histidase_N"/>
</dbReference>
<dbReference type="Gene3D" id="1.20.200.10">
    <property type="entry name" value="Fumarase/aspartase (Central domain)"/>
    <property type="match status" value="1"/>
</dbReference>
<dbReference type="GO" id="GO:0008797">
    <property type="term" value="F:aspartate ammonia-lyase activity"/>
    <property type="evidence" value="ECO:0007669"/>
    <property type="project" value="TreeGrafter"/>
</dbReference>
<dbReference type="InterPro" id="IPR008948">
    <property type="entry name" value="L-Aspartase-like"/>
</dbReference>
<keyword evidence="1 6" id="KW-0456">Lyase</keyword>
<dbReference type="Proteomes" id="UP000594890">
    <property type="component" value="Chromosome"/>
</dbReference>
<dbReference type="FunFam" id="1.20.200.10:FF:000001">
    <property type="entry name" value="Fumarate hydratase, mitochondrial"/>
    <property type="match status" value="1"/>
</dbReference>
<dbReference type="Pfam" id="PF00206">
    <property type="entry name" value="Lyase_1"/>
    <property type="match status" value="1"/>
</dbReference>
<dbReference type="Gene3D" id="1.10.275.10">
    <property type="entry name" value="Fumarase/aspartase (N-terminal domain)"/>
    <property type="match status" value="1"/>
</dbReference>
<sequence length="470" mass="51369">MGTRKEHDFIGELEISDEVYYGVQTFRALENFHMSGRRLQDYPYFVKAFAQVKKAAALANKEVGVLDADKADAIAKACDRLIAGEFLDQFVVDMIQGGAGTSTNMNTNEVITNIALESMGHKKGEYQYLHPNDHTNLGQSTNDTYPSSIKVATYAKLTDLLKAMELLKTELEAKAKEYKDIIKMGRTELEDAVPTTLGNTFNAFASYIKSDIEKITAARESMSYLNLGATAIGTGINCHPDYKFVVEKKLKEITGVEFKPAEDFIAATQDTADFVHVSGALKTAAVRLSKIANDLRLMNSGPRCGLGEINLPKMQPGSSIMPGKVNPVICEAVGEACYEVIGNDVTIMLCSERGEFELNAFEPGIAYGLFNSIVLLENAMKSLAEKAVRGLTANPEACKQSVLNSIGIVTAFNPVLGYEKSASIAKEALETGKAVGDICLERGYLPKEEIERILTPENMLNPHMTEKRKA</sequence>
<comment type="function">
    <text evidence="2">Catalyzes the reversible conversion of L-aspartate to fumarate and ammonia.</text>
</comment>
<proteinExistence type="predicted"/>
<evidence type="ECO:0000256" key="3">
    <source>
        <dbReference type="SAM" id="Coils"/>
    </source>
</evidence>
<evidence type="ECO:0000259" key="5">
    <source>
        <dbReference type="Pfam" id="PF10415"/>
    </source>
</evidence>
<feature type="domain" description="Fumarase C C-terminal" evidence="5">
    <location>
        <begin position="408"/>
        <end position="460"/>
    </location>
</feature>